<comment type="caution">
    <text evidence="3">The sequence shown here is derived from an EMBL/GenBank/DDBJ whole genome shotgun (WGS) entry which is preliminary data.</text>
</comment>
<dbReference type="InterPro" id="IPR023393">
    <property type="entry name" value="START-like_dom_sf"/>
</dbReference>
<evidence type="ECO:0000313" key="4">
    <source>
        <dbReference type="Proteomes" id="UP000659124"/>
    </source>
</evidence>
<dbReference type="RefSeq" id="WP_188090102.1">
    <property type="nucleotide sequence ID" value="NZ_JACVFC010000003.1"/>
</dbReference>
<dbReference type="Pfam" id="PF08327">
    <property type="entry name" value="AHSA1"/>
    <property type="match status" value="1"/>
</dbReference>
<dbReference type="EMBL" id="JACVFC010000003">
    <property type="protein sequence ID" value="MBC9932975.1"/>
    <property type="molecule type" value="Genomic_DNA"/>
</dbReference>
<organism evidence="3 4">
    <name type="scientific">Chitinophaga qingshengii</name>
    <dbReference type="NCBI Taxonomy" id="1569794"/>
    <lineage>
        <taxon>Bacteria</taxon>
        <taxon>Pseudomonadati</taxon>
        <taxon>Bacteroidota</taxon>
        <taxon>Chitinophagia</taxon>
        <taxon>Chitinophagales</taxon>
        <taxon>Chitinophagaceae</taxon>
        <taxon>Chitinophaga</taxon>
    </lineage>
</organism>
<gene>
    <name evidence="3" type="ORF">ICL07_21480</name>
</gene>
<dbReference type="Proteomes" id="UP000659124">
    <property type="component" value="Unassembled WGS sequence"/>
</dbReference>
<accession>A0ABR7TR61</accession>
<dbReference type="SUPFAM" id="SSF55961">
    <property type="entry name" value="Bet v1-like"/>
    <property type="match status" value="1"/>
</dbReference>
<protein>
    <submittedName>
        <fullName evidence="3">SRPBCC domain-containing protein</fullName>
    </submittedName>
</protein>
<dbReference type="InterPro" id="IPR013538">
    <property type="entry name" value="ASHA1/2-like_C"/>
</dbReference>
<evidence type="ECO:0000256" key="1">
    <source>
        <dbReference type="ARBA" id="ARBA00006817"/>
    </source>
</evidence>
<keyword evidence="4" id="KW-1185">Reference proteome</keyword>
<evidence type="ECO:0000259" key="2">
    <source>
        <dbReference type="Pfam" id="PF08327"/>
    </source>
</evidence>
<dbReference type="Gene3D" id="3.30.530.20">
    <property type="match status" value="1"/>
</dbReference>
<feature type="domain" description="Activator of Hsp90 ATPase homologue 1/2-like C-terminal" evidence="2">
    <location>
        <begin position="24"/>
        <end position="149"/>
    </location>
</feature>
<comment type="similarity">
    <text evidence="1">Belongs to the AHA1 family.</text>
</comment>
<sequence length="156" mass="18242">MELKTKVTAEEGKQELIVTREFDLPLDLLFRAYTEPELVAEWMGTKVLKLENKKYGSWRFETTDPQGNKHGFSGTIHDFVPNQKIVRTFEMENSGFGVQLEFLEFEQLTDNTSKLRMHIIYKTLEERAQYLQIGMARGMGLAHNRLEKAAFKFLKY</sequence>
<proteinExistence type="inferred from homology"/>
<reference evidence="3 4" key="1">
    <citation type="submission" date="2020-09" db="EMBL/GenBank/DDBJ databases">
        <title>Genome sequences of type strains of Chitinophaga qingshengii and Chitinophaga varians.</title>
        <authorList>
            <person name="Kittiwongwattana C."/>
        </authorList>
    </citation>
    <scope>NUCLEOTIDE SEQUENCE [LARGE SCALE GENOMIC DNA]</scope>
    <source>
        <strain evidence="3 4">JCM 30026</strain>
    </source>
</reference>
<name>A0ABR7TR61_9BACT</name>
<evidence type="ECO:0000313" key="3">
    <source>
        <dbReference type="EMBL" id="MBC9932975.1"/>
    </source>
</evidence>